<evidence type="ECO:0000256" key="9">
    <source>
        <dbReference type="HAMAP-Rule" id="MF_00135"/>
    </source>
</evidence>
<evidence type="ECO:0000256" key="6">
    <source>
        <dbReference type="ARBA" id="ARBA00022822"/>
    </source>
</evidence>
<evidence type="ECO:0000256" key="7">
    <source>
        <dbReference type="ARBA" id="ARBA00023141"/>
    </source>
</evidence>
<comment type="similarity">
    <text evidence="9">Belongs to the TrpF family.</text>
</comment>
<evidence type="ECO:0000256" key="4">
    <source>
        <dbReference type="ARBA" id="ARBA00022272"/>
    </source>
</evidence>
<dbReference type="InterPro" id="IPR011060">
    <property type="entry name" value="RibuloseP-bd_barrel"/>
</dbReference>
<proteinExistence type="inferred from homology"/>
<comment type="pathway">
    <text evidence="2 9">Amino-acid biosynthesis; L-tryptophan biosynthesis; L-tryptophan from chorismate: step 3/5.</text>
</comment>
<dbReference type="Pfam" id="PF00697">
    <property type="entry name" value="PRAI"/>
    <property type="match status" value="1"/>
</dbReference>
<gene>
    <name evidence="9" type="primary">trpF</name>
    <name evidence="11" type="ORF">ACJDT4_02225</name>
</gene>
<keyword evidence="12" id="KW-1185">Reference proteome</keyword>
<evidence type="ECO:0000256" key="5">
    <source>
        <dbReference type="ARBA" id="ARBA00022605"/>
    </source>
</evidence>
<evidence type="ECO:0000256" key="8">
    <source>
        <dbReference type="ARBA" id="ARBA00023235"/>
    </source>
</evidence>
<reference evidence="11 12" key="1">
    <citation type="submission" date="2024-11" db="EMBL/GenBank/DDBJ databases">
        <authorList>
            <person name="Heng Y.C."/>
            <person name="Lim A.C.H."/>
            <person name="Lee J.K.Y."/>
            <person name="Kittelmann S."/>
        </authorList>
    </citation>
    <scope>NUCLEOTIDE SEQUENCE [LARGE SCALE GENOMIC DNA]</scope>
    <source>
        <strain evidence="11 12">WILCCON 0114</strain>
    </source>
</reference>
<protein>
    <recommendedName>
        <fullName evidence="4 9">N-(5'-phosphoribosyl)anthranilate isomerase</fullName>
        <shortName evidence="9">PRAI</shortName>
        <ecNumber evidence="3 9">5.3.1.24</ecNumber>
    </recommendedName>
</protein>
<evidence type="ECO:0000256" key="2">
    <source>
        <dbReference type="ARBA" id="ARBA00004664"/>
    </source>
</evidence>
<keyword evidence="5 9" id="KW-0028">Amino-acid biosynthesis</keyword>
<evidence type="ECO:0000256" key="1">
    <source>
        <dbReference type="ARBA" id="ARBA00001164"/>
    </source>
</evidence>
<keyword evidence="7 9" id="KW-0057">Aromatic amino acid biosynthesis</keyword>
<evidence type="ECO:0000256" key="3">
    <source>
        <dbReference type="ARBA" id="ARBA00012572"/>
    </source>
</evidence>
<name>A0ABW8T9M7_9CLOT</name>
<dbReference type="Gene3D" id="3.20.20.70">
    <property type="entry name" value="Aldolase class I"/>
    <property type="match status" value="1"/>
</dbReference>
<keyword evidence="8 9" id="KW-0413">Isomerase</keyword>
<feature type="domain" description="N-(5'phosphoribosyl) anthranilate isomerase (PRAI)" evidence="10">
    <location>
        <begin position="4"/>
        <end position="198"/>
    </location>
</feature>
<evidence type="ECO:0000313" key="11">
    <source>
        <dbReference type="EMBL" id="MFL0249223.1"/>
    </source>
</evidence>
<keyword evidence="6 9" id="KW-0822">Tryptophan biosynthesis</keyword>
<evidence type="ECO:0000313" key="12">
    <source>
        <dbReference type="Proteomes" id="UP001623592"/>
    </source>
</evidence>
<dbReference type="Proteomes" id="UP001623592">
    <property type="component" value="Unassembled WGS sequence"/>
</dbReference>
<dbReference type="PANTHER" id="PTHR42894:SF1">
    <property type="entry name" value="N-(5'-PHOSPHORIBOSYL)ANTHRANILATE ISOMERASE"/>
    <property type="match status" value="1"/>
</dbReference>
<dbReference type="CDD" id="cd00405">
    <property type="entry name" value="PRAI"/>
    <property type="match status" value="1"/>
</dbReference>
<dbReference type="PANTHER" id="PTHR42894">
    <property type="entry name" value="N-(5'-PHOSPHORIBOSYL)ANTHRANILATE ISOMERASE"/>
    <property type="match status" value="1"/>
</dbReference>
<dbReference type="HAMAP" id="MF_00135">
    <property type="entry name" value="PRAI"/>
    <property type="match status" value="1"/>
</dbReference>
<sequence length="204" mass="23130">MVKVKICGIKSKKDVEIVNKYMPDYVGLVFADSSRKVNVESASLFLEGLQKDIKKVGVFVNEDYEKVKNIANTLKLDILQFHGNEGNEYIKKFKGYEVWKAYSLNSEKDIEIIRKCCADAFLIDSKSGNKIGGTGQVFDWSLLKKIKNYIEKPIIVAGGLNEDNVEICIKKLNPFAVDVSSGVETKGFKDEIKIRNFIMKVRKF</sequence>
<dbReference type="GO" id="GO:0016853">
    <property type="term" value="F:isomerase activity"/>
    <property type="evidence" value="ECO:0007669"/>
    <property type="project" value="UniProtKB-KW"/>
</dbReference>
<dbReference type="EMBL" id="JBJIAA010000001">
    <property type="protein sequence ID" value="MFL0249223.1"/>
    <property type="molecule type" value="Genomic_DNA"/>
</dbReference>
<dbReference type="InterPro" id="IPR013785">
    <property type="entry name" value="Aldolase_TIM"/>
</dbReference>
<comment type="caution">
    <text evidence="11">The sequence shown here is derived from an EMBL/GenBank/DDBJ whole genome shotgun (WGS) entry which is preliminary data.</text>
</comment>
<dbReference type="RefSeq" id="WP_406785884.1">
    <property type="nucleotide sequence ID" value="NZ_JBJIAA010000001.1"/>
</dbReference>
<organism evidence="11 12">
    <name type="scientific">Clostridium neuense</name>
    <dbReference type="NCBI Taxonomy" id="1728934"/>
    <lineage>
        <taxon>Bacteria</taxon>
        <taxon>Bacillati</taxon>
        <taxon>Bacillota</taxon>
        <taxon>Clostridia</taxon>
        <taxon>Eubacteriales</taxon>
        <taxon>Clostridiaceae</taxon>
        <taxon>Clostridium</taxon>
    </lineage>
</organism>
<dbReference type="InterPro" id="IPR044643">
    <property type="entry name" value="TrpF_fam"/>
</dbReference>
<dbReference type="SUPFAM" id="SSF51366">
    <property type="entry name" value="Ribulose-phoshate binding barrel"/>
    <property type="match status" value="1"/>
</dbReference>
<dbReference type="EC" id="5.3.1.24" evidence="3 9"/>
<evidence type="ECO:0000259" key="10">
    <source>
        <dbReference type="Pfam" id="PF00697"/>
    </source>
</evidence>
<dbReference type="InterPro" id="IPR001240">
    <property type="entry name" value="PRAI_dom"/>
</dbReference>
<accession>A0ABW8T9M7</accession>
<comment type="catalytic activity">
    <reaction evidence="1 9">
        <text>N-(5-phospho-beta-D-ribosyl)anthranilate = 1-(2-carboxyphenylamino)-1-deoxy-D-ribulose 5-phosphate</text>
        <dbReference type="Rhea" id="RHEA:21540"/>
        <dbReference type="ChEBI" id="CHEBI:18277"/>
        <dbReference type="ChEBI" id="CHEBI:58613"/>
        <dbReference type="EC" id="5.3.1.24"/>
    </reaction>
</comment>